<accession>A0A940WY71</accession>
<dbReference type="Proteomes" id="UP000678228">
    <property type="component" value="Unassembled WGS sequence"/>
</dbReference>
<name>A0A940WY71_9BACI</name>
<dbReference type="AlphaFoldDB" id="A0A940WY71"/>
<sequence length="311" mass="35058">MNSFIIDSHCDALLKLWEQPQRDYHTSAEIDANLDRLIAGNVRVQLFAIFVEPWVKHDQKFQVVLEQIDLFYKKVLTAPKVRHIKKWSDLTSLQDGEIGAVLTLEGVDAIGDDLTKLTILYQLGVLSVGLTWNQANLCADGVGEPRGAGLSVLGKELVELNNQFDVLTDVSHLSINGFWDVMELAKKPIASHSNARVLCEHPRNLYDDQIEALTTNNGYIGIVFHPLFLTNSEEQPTILDVVRHVEHLCSLGAEKHIGFGSDFDGISVYVDKLRHSGEYGNLVNELMKYFSTEVVNGFLHENFRRFVISER</sequence>
<organism evidence="1 2">
    <name type="scientific">Halalkalibacter suaedae</name>
    <dbReference type="NCBI Taxonomy" id="2822140"/>
    <lineage>
        <taxon>Bacteria</taxon>
        <taxon>Bacillati</taxon>
        <taxon>Bacillota</taxon>
        <taxon>Bacilli</taxon>
        <taxon>Bacillales</taxon>
        <taxon>Bacillaceae</taxon>
        <taxon>Halalkalibacter</taxon>
    </lineage>
</organism>
<dbReference type="CDD" id="cd01301">
    <property type="entry name" value="rDP_like"/>
    <property type="match status" value="1"/>
</dbReference>
<reference evidence="1" key="1">
    <citation type="submission" date="2021-03" db="EMBL/GenBank/DDBJ databases">
        <title>Bacillus suaedae sp. nov., isolated from Suaeda aralocaspica.</title>
        <authorList>
            <person name="Lei R.F.R."/>
        </authorList>
    </citation>
    <scope>NUCLEOTIDE SEQUENCE</scope>
    <source>
        <strain evidence="1">YZJH907-2</strain>
    </source>
</reference>
<dbReference type="InterPro" id="IPR032466">
    <property type="entry name" value="Metal_Hydrolase"/>
</dbReference>
<protein>
    <submittedName>
        <fullName evidence="1">Dipeptidase</fullName>
    </submittedName>
</protein>
<gene>
    <name evidence="1" type="ORF">J7W16_17530</name>
</gene>
<comment type="caution">
    <text evidence="1">The sequence shown here is derived from an EMBL/GenBank/DDBJ whole genome shotgun (WGS) entry which is preliminary data.</text>
</comment>
<dbReference type="Pfam" id="PF01244">
    <property type="entry name" value="Peptidase_M19"/>
    <property type="match status" value="1"/>
</dbReference>
<dbReference type="GO" id="GO:0070573">
    <property type="term" value="F:metallodipeptidase activity"/>
    <property type="evidence" value="ECO:0007669"/>
    <property type="project" value="InterPro"/>
</dbReference>
<dbReference type="EMBL" id="JAGKSQ010000008">
    <property type="protein sequence ID" value="MBP3952927.1"/>
    <property type="molecule type" value="Genomic_DNA"/>
</dbReference>
<dbReference type="Gene3D" id="3.20.20.140">
    <property type="entry name" value="Metal-dependent hydrolases"/>
    <property type="match status" value="1"/>
</dbReference>
<dbReference type="InterPro" id="IPR008257">
    <property type="entry name" value="Pept_M19"/>
</dbReference>
<dbReference type="GO" id="GO:0006508">
    <property type="term" value="P:proteolysis"/>
    <property type="evidence" value="ECO:0007669"/>
    <property type="project" value="InterPro"/>
</dbReference>
<evidence type="ECO:0000313" key="1">
    <source>
        <dbReference type="EMBL" id="MBP3952927.1"/>
    </source>
</evidence>
<dbReference type="PANTHER" id="PTHR10443:SF12">
    <property type="entry name" value="DIPEPTIDASE"/>
    <property type="match status" value="1"/>
</dbReference>
<dbReference type="PROSITE" id="PS51365">
    <property type="entry name" value="RENAL_DIPEPTIDASE_2"/>
    <property type="match status" value="1"/>
</dbReference>
<evidence type="ECO:0000313" key="2">
    <source>
        <dbReference type="Proteomes" id="UP000678228"/>
    </source>
</evidence>
<dbReference type="PANTHER" id="PTHR10443">
    <property type="entry name" value="MICROSOMAL DIPEPTIDASE"/>
    <property type="match status" value="1"/>
</dbReference>
<proteinExistence type="predicted"/>
<keyword evidence="2" id="KW-1185">Reference proteome</keyword>
<dbReference type="RefSeq" id="WP_210598777.1">
    <property type="nucleotide sequence ID" value="NZ_JAGKSQ010000008.1"/>
</dbReference>
<dbReference type="SUPFAM" id="SSF51556">
    <property type="entry name" value="Metallo-dependent hydrolases"/>
    <property type="match status" value="1"/>
</dbReference>